<dbReference type="EMBL" id="JANAVB010040617">
    <property type="protein sequence ID" value="KAJ6797977.1"/>
    <property type="molecule type" value="Genomic_DNA"/>
</dbReference>
<organism evidence="1 3">
    <name type="scientific">Iris pallida</name>
    <name type="common">Sweet iris</name>
    <dbReference type="NCBI Taxonomy" id="29817"/>
    <lineage>
        <taxon>Eukaryota</taxon>
        <taxon>Viridiplantae</taxon>
        <taxon>Streptophyta</taxon>
        <taxon>Embryophyta</taxon>
        <taxon>Tracheophyta</taxon>
        <taxon>Spermatophyta</taxon>
        <taxon>Magnoliopsida</taxon>
        <taxon>Liliopsida</taxon>
        <taxon>Asparagales</taxon>
        <taxon>Iridaceae</taxon>
        <taxon>Iridoideae</taxon>
        <taxon>Irideae</taxon>
        <taxon>Iris</taxon>
    </lineage>
</organism>
<reference evidence="1" key="1">
    <citation type="journal article" date="2023" name="GigaByte">
        <title>Genome assembly of the bearded iris, Iris pallida Lam.</title>
        <authorList>
            <person name="Bruccoleri R.E."/>
            <person name="Oakeley E.J."/>
            <person name="Faust A.M.E."/>
            <person name="Altorfer M."/>
            <person name="Dessus-Babus S."/>
            <person name="Burckhardt D."/>
            <person name="Oertli M."/>
            <person name="Naumann U."/>
            <person name="Petersen F."/>
            <person name="Wong J."/>
        </authorList>
    </citation>
    <scope>NUCLEOTIDE SEQUENCE</scope>
    <source>
        <strain evidence="1">GSM-AAB239-AS_SAM_17_03QT</strain>
    </source>
</reference>
<proteinExistence type="predicted"/>
<reference evidence="1" key="2">
    <citation type="submission" date="2023-04" db="EMBL/GenBank/DDBJ databases">
        <authorList>
            <person name="Bruccoleri R.E."/>
            <person name="Oakeley E.J."/>
            <person name="Faust A.-M."/>
            <person name="Dessus-Babus S."/>
            <person name="Altorfer M."/>
            <person name="Burckhardt D."/>
            <person name="Oertli M."/>
            <person name="Naumann U."/>
            <person name="Petersen F."/>
            <person name="Wong J."/>
        </authorList>
    </citation>
    <scope>NUCLEOTIDE SEQUENCE</scope>
    <source>
        <strain evidence="1">GSM-AAB239-AS_SAM_17_03QT</strain>
        <tissue evidence="1">Leaf</tissue>
    </source>
</reference>
<dbReference type="Proteomes" id="UP001140949">
    <property type="component" value="Unassembled WGS sequence"/>
</dbReference>
<sequence>MQSDTLTAVCGTYFRILKRSMDLSVSRSALYTKCDLMFFYSIRAKCPLHSLAYI</sequence>
<name>A0AAX6E1I9_IRIPA</name>
<dbReference type="EMBL" id="JANAVB010027995">
    <property type="protein sequence ID" value="KAJ6817421.1"/>
    <property type="molecule type" value="Genomic_DNA"/>
</dbReference>
<dbReference type="AlphaFoldDB" id="A0AAX6E1I9"/>
<evidence type="ECO:0000313" key="1">
    <source>
        <dbReference type="EMBL" id="KAJ6797977.1"/>
    </source>
</evidence>
<evidence type="ECO:0000313" key="2">
    <source>
        <dbReference type="EMBL" id="KAJ6817421.1"/>
    </source>
</evidence>
<comment type="caution">
    <text evidence="1">The sequence shown here is derived from an EMBL/GenBank/DDBJ whole genome shotgun (WGS) entry which is preliminary data.</text>
</comment>
<evidence type="ECO:0000313" key="3">
    <source>
        <dbReference type="Proteomes" id="UP001140949"/>
    </source>
</evidence>
<keyword evidence="3" id="KW-1185">Reference proteome</keyword>
<gene>
    <name evidence="1" type="ORF">M6B38_215260</name>
    <name evidence="2" type="ORF">M6B38_412790</name>
</gene>
<protein>
    <submittedName>
        <fullName evidence="1">Nucleolar complex protein 3-like protein</fullName>
    </submittedName>
</protein>
<accession>A0AAX6E1I9</accession>